<name>A0A9W8UFV1_AKAMU</name>
<evidence type="ECO:0000259" key="3">
    <source>
        <dbReference type="PROSITE" id="PS50075"/>
    </source>
</evidence>
<dbReference type="Gene3D" id="1.10.1200.10">
    <property type="entry name" value="ACP-like"/>
    <property type="match status" value="1"/>
</dbReference>
<keyword evidence="2" id="KW-0812">Transmembrane</keyword>
<dbReference type="RefSeq" id="XP_056049512.1">
    <property type="nucleotide sequence ID" value="XM_056195932.1"/>
</dbReference>
<feature type="transmembrane region" description="Helical" evidence="2">
    <location>
        <begin position="486"/>
        <end position="509"/>
    </location>
</feature>
<keyword evidence="2" id="KW-0472">Membrane</keyword>
<feature type="transmembrane region" description="Helical" evidence="2">
    <location>
        <begin position="804"/>
        <end position="826"/>
    </location>
</feature>
<proteinExistence type="predicted"/>
<feature type="domain" description="Carrier" evidence="3">
    <location>
        <begin position="164"/>
        <end position="241"/>
    </location>
</feature>
<dbReference type="Pfam" id="PF00550">
    <property type="entry name" value="PP-binding"/>
    <property type="match status" value="1"/>
</dbReference>
<evidence type="ECO:0000256" key="2">
    <source>
        <dbReference type="SAM" id="Phobius"/>
    </source>
</evidence>
<dbReference type="SUPFAM" id="SSF47336">
    <property type="entry name" value="ACP-like"/>
    <property type="match status" value="1"/>
</dbReference>
<feature type="transmembrane region" description="Helical" evidence="2">
    <location>
        <begin position="299"/>
        <end position="332"/>
    </location>
</feature>
<dbReference type="AlphaFoldDB" id="A0A9W8UFV1"/>
<dbReference type="PROSITE" id="PS50075">
    <property type="entry name" value="CARRIER"/>
    <property type="match status" value="1"/>
</dbReference>
<comment type="caution">
    <text evidence="4">The sequence shown here is derived from an EMBL/GenBank/DDBJ whole genome shotgun (WGS) entry which is preliminary data.</text>
</comment>
<dbReference type="KEGG" id="amus:LMH87_004674"/>
<dbReference type="GeneID" id="80891833"/>
<dbReference type="InterPro" id="IPR011004">
    <property type="entry name" value="Trimer_LpxA-like_sf"/>
</dbReference>
<evidence type="ECO:0000313" key="5">
    <source>
        <dbReference type="Proteomes" id="UP001144673"/>
    </source>
</evidence>
<keyword evidence="2" id="KW-1133">Transmembrane helix</keyword>
<accession>A0A9W8UFV1</accession>
<organism evidence="4 5">
    <name type="scientific">Akanthomyces muscarius</name>
    <name type="common">Entomopathogenic fungus</name>
    <name type="synonym">Lecanicillium muscarium</name>
    <dbReference type="NCBI Taxonomy" id="2231603"/>
    <lineage>
        <taxon>Eukaryota</taxon>
        <taxon>Fungi</taxon>
        <taxon>Dikarya</taxon>
        <taxon>Ascomycota</taxon>
        <taxon>Pezizomycotina</taxon>
        <taxon>Sordariomycetes</taxon>
        <taxon>Hypocreomycetidae</taxon>
        <taxon>Hypocreales</taxon>
        <taxon>Cordycipitaceae</taxon>
        <taxon>Akanthomyces</taxon>
    </lineage>
</organism>
<dbReference type="InterPro" id="IPR036736">
    <property type="entry name" value="ACP-like_sf"/>
</dbReference>
<dbReference type="InterPro" id="IPR009081">
    <property type="entry name" value="PP-bd_ACP"/>
</dbReference>
<keyword evidence="5" id="KW-1185">Reference proteome</keyword>
<evidence type="ECO:0000313" key="4">
    <source>
        <dbReference type="EMBL" id="KAJ4145842.1"/>
    </source>
</evidence>
<sequence>MESLPHENNEMLRDQFEKSLEIPTLSDDATLVERHWEAVWPSQSDILGQVVAATQCKLDQQHLKQEIMTMIPRNFDLHLEPDEKHGGFEVYLWPQEQQKNKAMEKTRELAQYIKRLAALSLHAYMIPEEFHVFPKPLSLDKQGKVDSSQLQAAKAELRKRGVPEHLRSIEDGVATVFAGTLSCDAGKIDFETSFFELGGHEGMAEALAAALRVEFNIDLPHTLIGKDATVRVIADYIADDYLKDKEEQHINPYSSTRWWLLALQLVPLVTLYPARRAWQLTFQLWILSRTKFMEDNNNLWGRIMNLMLSIYGAWASVQVIFPIMGILLKWIIIGRHKEGTYPMWGFYHTRWWLVQKIVSLCDLGFFDYCSYGKRLYFRLMGAKIGKGVTLTDVQLGEWDLLDIREGASLSSCICRPFAVEKNSNFYLGRIVVGERSTIGALSIIAPGTEVLPDTYLGANSSSWEQGQLLPQQKVEDSMPEKKDPHWLLFVLLTVPIYGIGWLIALLPWLGPQLAVLWATPAKSSTPLRVILDWYQGSPQVAFAYVAVMAQSLFSPWLFLLWAALIRYLCLALAAHIPQHYASVTEQLNAWRSTIVKTLFDASRLAEINTLLGQHHGARSGVLRLLGTKVGRRVSWPRSGPFIDNYELLDVGDDVTFGYDCHLFTSDDRGSSKITIGNDSVIADQVCLLPGVEIGSEAMLGFGTLTQRGKRYDSGKTYFGRENGDVAESSACGAGLWSVNGGFPRDVDASFGQTDHENMNYSEEQADDPSSLEKGNSPASWKRRSDATEKHEHAEHHLSRKERHYVFQPFTTLFLSSFMTILTVFYWNVPAQSSMKLAARIFVEALQPESTLIDPMVVYGLNYATTMALTTTFAVMAIAFVIAAKKTLIGAFKPGVYSRRDSSTYFQRWQLLIAVEKIIRKCYVDQGILSLLTGTHWLVLYYRWLGAKIGKDCALFANGYPGLLLTEADLIEIGDNVAIDDVGIISHVEMRGSTRLDKITIGDRCVLRSGSHILAGAKMENDSCLLEHTLIMPDQIVREGCAMYRRPAKQFYGNRKGSLPKE</sequence>
<dbReference type="Gene3D" id="2.160.10.10">
    <property type="entry name" value="Hexapeptide repeat proteins"/>
    <property type="match status" value="2"/>
</dbReference>
<feature type="transmembrane region" description="Helical" evidence="2">
    <location>
        <begin position="541"/>
        <end position="564"/>
    </location>
</feature>
<dbReference type="EMBL" id="JAJHUN010000011">
    <property type="protein sequence ID" value="KAJ4145842.1"/>
    <property type="molecule type" value="Genomic_DNA"/>
</dbReference>
<feature type="transmembrane region" description="Helical" evidence="2">
    <location>
        <begin position="862"/>
        <end position="883"/>
    </location>
</feature>
<dbReference type="Proteomes" id="UP001144673">
    <property type="component" value="Chromosome 2"/>
</dbReference>
<protein>
    <recommendedName>
        <fullName evidence="3">Carrier domain-containing protein</fullName>
    </recommendedName>
</protein>
<feature type="region of interest" description="Disordered" evidence="1">
    <location>
        <begin position="760"/>
        <end position="797"/>
    </location>
</feature>
<feature type="compositionally biased region" description="Basic and acidic residues" evidence="1">
    <location>
        <begin position="782"/>
        <end position="796"/>
    </location>
</feature>
<reference evidence="4" key="1">
    <citation type="journal article" date="2023" name="Access Microbiol">
        <title>De-novo genome assembly for Akanthomyces muscarius, a biocontrol agent of insect agricultural pests.</title>
        <authorList>
            <person name="Erdos Z."/>
            <person name="Studholme D.J."/>
            <person name="Raymond B."/>
            <person name="Sharma M."/>
        </authorList>
    </citation>
    <scope>NUCLEOTIDE SEQUENCE</scope>
    <source>
        <strain evidence="4">Ve6</strain>
    </source>
</reference>
<dbReference type="SUPFAM" id="SSF51161">
    <property type="entry name" value="Trimeric LpxA-like enzymes"/>
    <property type="match status" value="3"/>
</dbReference>
<gene>
    <name evidence="4" type="ORF">LMH87_004674</name>
</gene>
<evidence type="ECO:0000256" key="1">
    <source>
        <dbReference type="SAM" id="MobiDB-lite"/>
    </source>
</evidence>